<protein>
    <recommendedName>
        <fullName evidence="5">DUF349 domain-containing protein</fullName>
    </recommendedName>
</protein>
<keyword evidence="4" id="KW-1185">Reference proteome</keyword>
<dbReference type="STRING" id="134849.SAMN05443668_101613"/>
<dbReference type="EMBL" id="FRCS01000001">
    <property type="protein sequence ID" value="SHM45103.1"/>
    <property type="molecule type" value="Genomic_DNA"/>
</dbReference>
<dbReference type="AlphaFoldDB" id="A0A1M7IWT3"/>
<evidence type="ECO:0000313" key="4">
    <source>
        <dbReference type="Proteomes" id="UP000184440"/>
    </source>
</evidence>
<reference evidence="3 4" key="1">
    <citation type="submission" date="2016-11" db="EMBL/GenBank/DDBJ databases">
        <authorList>
            <person name="Jaros S."/>
            <person name="Januszkiewicz K."/>
            <person name="Wedrychowicz H."/>
        </authorList>
    </citation>
    <scope>NUCLEOTIDE SEQUENCE [LARGE SCALE GENOMIC DNA]</scope>
    <source>
        <strain evidence="3 4">DSM 46144</strain>
    </source>
</reference>
<evidence type="ECO:0000313" key="3">
    <source>
        <dbReference type="EMBL" id="SHM45103.1"/>
    </source>
</evidence>
<proteinExistence type="predicted"/>
<evidence type="ECO:0000256" key="2">
    <source>
        <dbReference type="SAM" id="MobiDB-lite"/>
    </source>
</evidence>
<dbReference type="InterPro" id="IPR007139">
    <property type="entry name" value="DUF349"/>
</dbReference>
<feature type="coiled-coil region" evidence="1">
    <location>
        <begin position="303"/>
        <end position="341"/>
    </location>
</feature>
<dbReference type="Pfam" id="PF03993">
    <property type="entry name" value="DUF349"/>
    <property type="match status" value="3"/>
</dbReference>
<feature type="compositionally biased region" description="Low complexity" evidence="2">
    <location>
        <begin position="69"/>
        <end position="85"/>
    </location>
</feature>
<feature type="region of interest" description="Disordered" evidence="2">
    <location>
        <begin position="187"/>
        <end position="209"/>
    </location>
</feature>
<keyword evidence="1" id="KW-0175">Coiled coil</keyword>
<feature type="compositionally biased region" description="Low complexity" evidence="2">
    <location>
        <begin position="1"/>
        <end position="48"/>
    </location>
</feature>
<sequence length="604" mass="63479">MDTSGSDSTAATPPARTPAESSPTESADVAAAPAAPASADVSPPADAAGQAQPSGETQPAQPDQSDQSAEPAEAPGPVAVTPAEIAAAIAPSASAPAETSEPAAVTPADVSALVTPADVAPPATPADVAPPATPADVPAAPAAATPVDVVPGASPTDVAPAGTPADVAPADVAVTPADVAHAATPADVPAAAAEAPAGPTPGSTSAGDFGWIDAEGTVYVRTAEGDRAIGSWQAGTAEEGLHHYQRRYDDLVTEVELLEARLNGGMSDAAHTKSSAARLRESLATAAVIGDLAALATRLDTLIESSSAKADEQKAAKARAREEATARKQALVAEAEDIATNSTQWKVAGDRLRDILAEWKTIRGVDRKTDTELWRRYAAARDGFSRRRGSHFAGLDAQRKQVQAIKEQLVTEAEELAESTDWQATAARLKQLMADWKAAGRAPRDAEEQLWKRFRAAQDTFFAHRSATFSERDAELKGNQTKKEELLAEAERIDPETDLRAAQAAMRDVQARWDEIGRVPREAVAHLDRRLRAVEERVRVAADAEWRRGSVESNPLLAQMREQVAKAEKQLERARAQGDQRRIAEAEKALASKRQFLNLAEQAG</sequence>
<accession>A0A1M7IWT3</accession>
<feature type="compositionally biased region" description="Polar residues" evidence="2">
    <location>
        <begin position="51"/>
        <end position="68"/>
    </location>
</feature>
<feature type="region of interest" description="Disordered" evidence="2">
    <location>
        <begin position="116"/>
        <end position="140"/>
    </location>
</feature>
<feature type="compositionally biased region" description="Low complexity" evidence="2">
    <location>
        <begin position="187"/>
        <end position="202"/>
    </location>
</feature>
<name>A0A1M7IWT3_9ACTN</name>
<evidence type="ECO:0008006" key="5">
    <source>
        <dbReference type="Google" id="ProtNLM"/>
    </source>
</evidence>
<dbReference type="Proteomes" id="UP000184440">
    <property type="component" value="Unassembled WGS sequence"/>
</dbReference>
<gene>
    <name evidence="3" type="ORF">SAMN05443668_101613</name>
</gene>
<feature type="region of interest" description="Disordered" evidence="2">
    <location>
        <begin position="1"/>
        <end position="85"/>
    </location>
</feature>
<organism evidence="3 4">
    <name type="scientific">Cryptosporangium aurantiacum</name>
    <dbReference type="NCBI Taxonomy" id="134849"/>
    <lineage>
        <taxon>Bacteria</taxon>
        <taxon>Bacillati</taxon>
        <taxon>Actinomycetota</taxon>
        <taxon>Actinomycetes</taxon>
        <taxon>Cryptosporangiales</taxon>
        <taxon>Cryptosporangiaceae</taxon>
        <taxon>Cryptosporangium</taxon>
    </lineage>
</organism>
<evidence type="ECO:0000256" key="1">
    <source>
        <dbReference type="SAM" id="Coils"/>
    </source>
</evidence>